<feature type="region of interest" description="Disordered" evidence="1">
    <location>
        <begin position="282"/>
        <end position="302"/>
    </location>
</feature>
<dbReference type="RefSeq" id="WP_207679373.1">
    <property type="nucleotide sequence ID" value="NZ_CP061800.1"/>
</dbReference>
<name>A0A975GS66_9BACT</name>
<dbReference type="KEGG" id="dmm:dnm_077830"/>
<proteinExistence type="predicted"/>
<dbReference type="Pfam" id="PF08902">
    <property type="entry name" value="DUF1848"/>
    <property type="match status" value="1"/>
</dbReference>
<gene>
    <name evidence="2" type="ORF">dnm_077830</name>
</gene>
<protein>
    <submittedName>
        <fullName evidence="2">DUF1848</fullName>
    </submittedName>
</protein>
<sequence length="302" mass="35081">MIISASRRTDIPALYSEWFMNRIRARFCTVPNPFNIRQVSEVSLKAEDVDAIVFWTRYARPLIQYFKALDERGFYYYFQYTINGYGPRIESANPPLENAIRCFREVSDRLGPERVIWRYDPIILTSVLDTEYHLELFSQIAGNLRGHTLRCVISLVDFYKKTRRRLSFLADEEVITEHHPAERSLIRELLIGIQEIARGNNMEVVTCAEQTDFSDIGIMPGKCIDDKLLTELFPGRSFSGKKDPGQRKLCRCVQSRDIGMNNSCIFGCRYCYANKSDELSGRNYTQNHFPDSPSMLGRYESR</sequence>
<keyword evidence="3" id="KW-1185">Reference proteome</keyword>
<evidence type="ECO:0000256" key="1">
    <source>
        <dbReference type="SAM" id="MobiDB-lite"/>
    </source>
</evidence>
<accession>A0A975GS66</accession>
<dbReference type="InterPro" id="IPR014998">
    <property type="entry name" value="DUF1848"/>
</dbReference>
<organism evidence="2 3">
    <name type="scientific">Desulfonema magnum</name>
    <dbReference type="NCBI Taxonomy" id="45655"/>
    <lineage>
        <taxon>Bacteria</taxon>
        <taxon>Pseudomonadati</taxon>
        <taxon>Thermodesulfobacteriota</taxon>
        <taxon>Desulfobacteria</taxon>
        <taxon>Desulfobacterales</taxon>
        <taxon>Desulfococcaceae</taxon>
        <taxon>Desulfonema</taxon>
    </lineage>
</organism>
<reference evidence="2" key="1">
    <citation type="journal article" date="2021" name="Microb. Physiol.">
        <title>Proteogenomic Insights into the Physiology of Marine, Sulfate-Reducing, Filamentous Desulfonema limicola and Desulfonema magnum.</title>
        <authorList>
            <person name="Schnaars V."/>
            <person name="Wohlbrand L."/>
            <person name="Scheve S."/>
            <person name="Hinrichs C."/>
            <person name="Reinhardt R."/>
            <person name="Rabus R."/>
        </authorList>
    </citation>
    <scope>NUCLEOTIDE SEQUENCE</scope>
    <source>
        <strain evidence="2">4be13</strain>
    </source>
</reference>
<dbReference type="EMBL" id="CP061800">
    <property type="protein sequence ID" value="QTA91709.1"/>
    <property type="molecule type" value="Genomic_DNA"/>
</dbReference>
<evidence type="ECO:0000313" key="3">
    <source>
        <dbReference type="Proteomes" id="UP000663722"/>
    </source>
</evidence>
<dbReference type="AlphaFoldDB" id="A0A975GS66"/>
<evidence type="ECO:0000313" key="2">
    <source>
        <dbReference type="EMBL" id="QTA91709.1"/>
    </source>
</evidence>
<dbReference type="Proteomes" id="UP000663722">
    <property type="component" value="Chromosome"/>
</dbReference>